<evidence type="ECO:0000256" key="3">
    <source>
        <dbReference type="ARBA" id="ARBA00022692"/>
    </source>
</evidence>
<keyword evidence="5 6" id="KW-0472">Membrane</keyword>
<protein>
    <submittedName>
        <fullName evidence="7">Uncharacterized protein</fullName>
    </submittedName>
</protein>
<keyword evidence="2" id="KW-0813">Transport</keyword>
<dbReference type="PANTHER" id="PTHR23504:SF15">
    <property type="entry name" value="MAJOR FACILITATOR SUPERFAMILY (MFS) PROFILE DOMAIN-CONTAINING PROTEIN"/>
    <property type="match status" value="1"/>
</dbReference>
<feature type="transmembrane region" description="Helical" evidence="6">
    <location>
        <begin position="46"/>
        <end position="68"/>
    </location>
</feature>
<comment type="caution">
    <text evidence="7">The sequence shown here is derived from an EMBL/GenBank/DDBJ whole genome shotgun (WGS) entry which is preliminary data.</text>
</comment>
<reference evidence="7 8" key="1">
    <citation type="journal article" date="2023" name="bioRxiv">
        <title>High-quality genome assemblies of four members of thePodospora anserinaspecies complex.</title>
        <authorList>
            <person name="Ament-Velasquez S.L."/>
            <person name="Vogan A.A."/>
            <person name="Wallerman O."/>
            <person name="Hartmann F."/>
            <person name="Gautier V."/>
            <person name="Silar P."/>
            <person name="Giraud T."/>
            <person name="Johannesson H."/>
        </authorList>
    </citation>
    <scope>NUCLEOTIDE SEQUENCE [LARGE SCALE GENOMIC DNA]</scope>
    <source>
        <strain evidence="7 8">CBS 415.72m</strain>
    </source>
</reference>
<proteinExistence type="predicted"/>
<evidence type="ECO:0000313" key="7">
    <source>
        <dbReference type="EMBL" id="KAK4653298.1"/>
    </source>
</evidence>
<evidence type="ECO:0000256" key="5">
    <source>
        <dbReference type="ARBA" id="ARBA00023136"/>
    </source>
</evidence>
<dbReference type="GeneID" id="87903656"/>
<gene>
    <name evidence="7" type="ORF">QC762_0082140</name>
</gene>
<evidence type="ECO:0000256" key="1">
    <source>
        <dbReference type="ARBA" id="ARBA00004141"/>
    </source>
</evidence>
<dbReference type="RefSeq" id="XP_062742273.1">
    <property type="nucleotide sequence ID" value="XM_062883921.1"/>
</dbReference>
<dbReference type="PANTHER" id="PTHR23504">
    <property type="entry name" value="MAJOR FACILITATOR SUPERFAMILY DOMAIN-CONTAINING PROTEIN 10"/>
    <property type="match status" value="1"/>
</dbReference>
<keyword evidence="8" id="KW-1185">Reference proteome</keyword>
<accession>A0ABR0GC57</accession>
<comment type="subcellular location">
    <subcellularLocation>
        <location evidence="1">Membrane</location>
        <topology evidence="1">Multi-pass membrane protein</topology>
    </subcellularLocation>
</comment>
<organism evidence="7 8">
    <name type="scientific">Podospora pseudocomata</name>
    <dbReference type="NCBI Taxonomy" id="2093779"/>
    <lineage>
        <taxon>Eukaryota</taxon>
        <taxon>Fungi</taxon>
        <taxon>Dikarya</taxon>
        <taxon>Ascomycota</taxon>
        <taxon>Pezizomycotina</taxon>
        <taxon>Sordariomycetes</taxon>
        <taxon>Sordariomycetidae</taxon>
        <taxon>Sordariales</taxon>
        <taxon>Podosporaceae</taxon>
        <taxon>Podospora</taxon>
    </lineage>
</organism>
<evidence type="ECO:0000256" key="6">
    <source>
        <dbReference type="SAM" id="Phobius"/>
    </source>
</evidence>
<evidence type="ECO:0000313" key="8">
    <source>
        <dbReference type="Proteomes" id="UP001323405"/>
    </source>
</evidence>
<evidence type="ECO:0000256" key="4">
    <source>
        <dbReference type="ARBA" id="ARBA00022989"/>
    </source>
</evidence>
<dbReference type="EMBL" id="JAFFHA010000007">
    <property type="protein sequence ID" value="KAK4653298.1"/>
    <property type="molecule type" value="Genomic_DNA"/>
</dbReference>
<evidence type="ECO:0000256" key="2">
    <source>
        <dbReference type="ARBA" id="ARBA00022448"/>
    </source>
</evidence>
<sequence>MAKERCLDLTHTSNLIGSVLGGMLAEPGKNYLSMFPPDSIWTTYPFFLPNLVVASLQLFALVFTFLFLEETHPHLQEMSDLGLTICRTIAGRLSQRGHEYEYEMVYSNQEGVDSAEIPDIVQERNITNPADGNTTDNDDDKALAPKRAVNLQIILQVLSVSLLALHKVSSDAIMPVYLAAP</sequence>
<name>A0ABR0GC57_9PEZI</name>
<keyword evidence="4 6" id="KW-1133">Transmembrane helix</keyword>
<dbReference type="Proteomes" id="UP001323405">
    <property type="component" value="Unassembled WGS sequence"/>
</dbReference>
<keyword evidence="3 6" id="KW-0812">Transmembrane</keyword>